<evidence type="ECO:0000313" key="1">
    <source>
        <dbReference type="EMBL" id="KZS91601.1"/>
    </source>
</evidence>
<protein>
    <submittedName>
        <fullName evidence="1">Uncharacterized protein</fullName>
    </submittedName>
</protein>
<sequence length="135" mass="15387">MPSFYDKRVKGYMKDKTIDSVQNYKYWVGKWLETQGAKLDWAMSEVDKQPAHRRIPQAIPMIRWNYGTPGEFTEKLPKFVQADARVKDAQEAAAKLMAESGYFSPSSKPTRLIVDTFVEAGGFIEAEPTQSIFLS</sequence>
<dbReference type="Proteomes" id="UP000076722">
    <property type="component" value="Unassembled WGS sequence"/>
</dbReference>
<accession>A0A164SLJ1</accession>
<name>A0A164SLJ1_9AGAM</name>
<reference evidence="1 2" key="1">
    <citation type="journal article" date="2016" name="Mol. Biol. Evol.">
        <title>Comparative Genomics of Early-Diverging Mushroom-Forming Fungi Provides Insights into the Origins of Lignocellulose Decay Capabilities.</title>
        <authorList>
            <person name="Nagy L.G."/>
            <person name="Riley R."/>
            <person name="Tritt A."/>
            <person name="Adam C."/>
            <person name="Daum C."/>
            <person name="Floudas D."/>
            <person name="Sun H."/>
            <person name="Yadav J.S."/>
            <person name="Pangilinan J."/>
            <person name="Larsson K.H."/>
            <person name="Matsuura K."/>
            <person name="Barry K."/>
            <person name="Labutti K."/>
            <person name="Kuo R."/>
            <person name="Ohm R.A."/>
            <person name="Bhattacharya S.S."/>
            <person name="Shirouzu T."/>
            <person name="Yoshinaga Y."/>
            <person name="Martin F.M."/>
            <person name="Grigoriev I.V."/>
            <person name="Hibbett D.S."/>
        </authorList>
    </citation>
    <scope>NUCLEOTIDE SEQUENCE [LARGE SCALE GENOMIC DNA]</scope>
    <source>
        <strain evidence="1 2">HHB9708</strain>
    </source>
</reference>
<organism evidence="1 2">
    <name type="scientific">Sistotremastrum niveocremeum HHB9708</name>
    <dbReference type="NCBI Taxonomy" id="1314777"/>
    <lineage>
        <taxon>Eukaryota</taxon>
        <taxon>Fungi</taxon>
        <taxon>Dikarya</taxon>
        <taxon>Basidiomycota</taxon>
        <taxon>Agaricomycotina</taxon>
        <taxon>Agaricomycetes</taxon>
        <taxon>Sistotremastrales</taxon>
        <taxon>Sistotremastraceae</taxon>
        <taxon>Sertulicium</taxon>
        <taxon>Sertulicium niveocremeum</taxon>
    </lineage>
</organism>
<evidence type="ECO:0000313" key="2">
    <source>
        <dbReference type="Proteomes" id="UP000076722"/>
    </source>
</evidence>
<proteinExistence type="predicted"/>
<dbReference type="EMBL" id="KV419414">
    <property type="protein sequence ID" value="KZS91601.1"/>
    <property type="molecule type" value="Genomic_DNA"/>
</dbReference>
<gene>
    <name evidence="1" type="ORF">SISNIDRAFT_467534</name>
</gene>
<keyword evidence="2" id="KW-1185">Reference proteome</keyword>
<dbReference type="AlphaFoldDB" id="A0A164SLJ1"/>